<evidence type="ECO:0000256" key="7">
    <source>
        <dbReference type="ARBA" id="ARBA00051538"/>
    </source>
</evidence>
<evidence type="ECO:0000256" key="4">
    <source>
        <dbReference type="ARBA" id="ARBA00023315"/>
    </source>
</evidence>
<evidence type="ECO:0000256" key="11">
    <source>
        <dbReference type="ARBA" id="ARBA00074372"/>
    </source>
</evidence>
<dbReference type="PANTHER" id="PTHR30098">
    <property type="entry name" value="LEUCYL/PHENYLALANYL-TRNA--PROTEIN TRANSFERASE"/>
    <property type="match status" value="1"/>
</dbReference>
<dbReference type="FunFam" id="3.30.70.3550:FF:000001">
    <property type="entry name" value="Leucyl/phenylalanyl-tRNA--protein transferase"/>
    <property type="match status" value="1"/>
</dbReference>
<keyword evidence="3 15" id="KW-0808">Transferase</keyword>
<evidence type="ECO:0000256" key="15">
    <source>
        <dbReference type="HAMAP-Rule" id="MF_00688"/>
    </source>
</evidence>
<evidence type="ECO:0000256" key="14">
    <source>
        <dbReference type="ARBA" id="ARBA00083640"/>
    </source>
</evidence>
<sequence length="244" mass="28282">MRRPYWIPKNASPYDFPNVDNALDTPDGLLAIGGDLSPSRLMVAYHRGIFPWYSDEQPILWWSPSQRMVLFPNELKTARSLRKTLRKQLFTVTIDQAFHEVMQACAEPRSHQQGTWITTDMIEAYCQLHEYDFAHSIEAWYGNQLVGGLYGVTVGKLFFGESMFSRMTDASKVAFTQLVWQLQRWGYELIDCQVYTNHLDSLGAREIPRKQFCMLLDRLSEMPAYIGNWEFDDDLVTTMLATKS</sequence>
<dbReference type="GO" id="GO:0030163">
    <property type="term" value="P:protein catabolic process"/>
    <property type="evidence" value="ECO:0007669"/>
    <property type="project" value="UniProtKB-UniRule"/>
</dbReference>
<comment type="subcellular location">
    <subcellularLocation>
        <location evidence="1 15">Cytoplasm</location>
    </subcellularLocation>
</comment>
<evidence type="ECO:0000256" key="1">
    <source>
        <dbReference type="ARBA" id="ARBA00004496"/>
    </source>
</evidence>
<evidence type="ECO:0000256" key="9">
    <source>
        <dbReference type="ARBA" id="ARBA00061535"/>
    </source>
</evidence>
<evidence type="ECO:0000256" key="12">
    <source>
        <dbReference type="ARBA" id="ARBA00077136"/>
    </source>
</evidence>
<dbReference type="HAMAP" id="MF_00688">
    <property type="entry name" value="Leu_Phe_trans"/>
    <property type="match status" value="1"/>
</dbReference>
<dbReference type="InterPro" id="IPR042203">
    <property type="entry name" value="Leu/Phe-tRNA_Trfase_C"/>
</dbReference>
<accession>A0A2N9YH64</accession>
<organism evidence="16 17">
    <name type="scientific">Beggiatoa leptomitoformis</name>
    <dbReference type="NCBI Taxonomy" id="288004"/>
    <lineage>
        <taxon>Bacteria</taxon>
        <taxon>Pseudomonadati</taxon>
        <taxon>Pseudomonadota</taxon>
        <taxon>Gammaproteobacteria</taxon>
        <taxon>Thiotrichales</taxon>
        <taxon>Thiotrichaceae</taxon>
        <taxon>Beggiatoa</taxon>
    </lineage>
</organism>
<evidence type="ECO:0000256" key="13">
    <source>
        <dbReference type="ARBA" id="ARBA00077165"/>
    </source>
</evidence>
<dbReference type="EC" id="2.3.2.6" evidence="10 15"/>
<dbReference type="InterPro" id="IPR004616">
    <property type="entry name" value="Leu/Phe-tRNA_Trfase"/>
</dbReference>
<dbReference type="Pfam" id="PF03588">
    <property type="entry name" value="Leu_Phe_trans"/>
    <property type="match status" value="1"/>
</dbReference>
<dbReference type="STRING" id="288004.AL038_09150"/>
<proteinExistence type="inferred from homology"/>
<keyword evidence="4 15" id="KW-0012">Acyltransferase</keyword>
<comment type="catalytic activity">
    <reaction evidence="5 15">
        <text>L-phenylalanyl-tRNA(Phe) + an N-terminal L-alpha-aminoacyl-[protein] = an N-terminal L-phenylalanyl-L-alpha-aminoacyl-[protein] + tRNA(Phe)</text>
        <dbReference type="Rhea" id="RHEA:43632"/>
        <dbReference type="Rhea" id="RHEA-COMP:9668"/>
        <dbReference type="Rhea" id="RHEA-COMP:9699"/>
        <dbReference type="Rhea" id="RHEA-COMP:10636"/>
        <dbReference type="Rhea" id="RHEA-COMP:10637"/>
        <dbReference type="ChEBI" id="CHEBI:78442"/>
        <dbReference type="ChEBI" id="CHEBI:78531"/>
        <dbReference type="ChEBI" id="CHEBI:78597"/>
        <dbReference type="ChEBI" id="CHEBI:83561"/>
        <dbReference type="EC" id="2.3.2.6"/>
    </reaction>
</comment>
<dbReference type="GO" id="GO:0008914">
    <property type="term" value="F:leucyl-tRNA--protein transferase activity"/>
    <property type="evidence" value="ECO:0007669"/>
    <property type="project" value="UniProtKB-UniRule"/>
</dbReference>
<dbReference type="AlphaFoldDB" id="A0A2N9YH64"/>
<dbReference type="PANTHER" id="PTHR30098:SF2">
    <property type="entry name" value="LEUCYL_PHENYLALANYL-TRNA--PROTEIN TRANSFERASE"/>
    <property type="match status" value="1"/>
</dbReference>
<dbReference type="Gene3D" id="3.40.630.70">
    <property type="entry name" value="Leucyl/phenylalanyl-tRNA-protein transferase, C-terminal domain"/>
    <property type="match status" value="1"/>
</dbReference>
<name>A0A2N9YH64_9GAMM</name>
<evidence type="ECO:0000313" key="16">
    <source>
        <dbReference type="EMBL" id="AUI69901.1"/>
    </source>
</evidence>
<dbReference type="InterPro" id="IPR016181">
    <property type="entry name" value="Acyl_CoA_acyltransferase"/>
</dbReference>
<dbReference type="InterPro" id="IPR042221">
    <property type="entry name" value="Leu/Phe-tRNA_Trfase_N"/>
</dbReference>
<dbReference type="NCBIfam" id="TIGR00667">
    <property type="entry name" value="aat"/>
    <property type="match status" value="1"/>
</dbReference>
<comment type="catalytic activity">
    <reaction evidence="7 15">
        <text>N-terminal L-lysyl-[protein] + L-leucyl-tRNA(Leu) = N-terminal L-leucyl-L-lysyl-[protein] + tRNA(Leu) + H(+)</text>
        <dbReference type="Rhea" id="RHEA:12340"/>
        <dbReference type="Rhea" id="RHEA-COMP:9613"/>
        <dbReference type="Rhea" id="RHEA-COMP:9622"/>
        <dbReference type="Rhea" id="RHEA-COMP:12670"/>
        <dbReference type="Rhea" id="RHEA-COMP:12671"/>
        <dbReference type="ChEBI" id="CHEBI:15378"/>
        <dbReference type="ChEBI" id="CHEBI:65249"/>
        <dbReference type="ChEBI" id="CHEBI:78442"/>
        <dbReference type="ChEBI" id="CHEBI:78494"/>
        <dbReference type="ChEBI" id="CHEBI:133043"/>
        <dbReference type="EC" id="2.3.2.6"/>
    </reaction>
</comment>
<gene>
    <name evidence="15" type="primary">aat</name>
    <name evidence="16" type="ORF">BLE401_15160</name>
</gene>
<evidence type="ECO:0000256" key="3">
    <source>
        <dbReference type="ARBA" id="ARBA00022679"/>
    </source>
</evidence>
<reference evidence="17" key="1">
    <citation type="submission" date="2016-12" db="EMBL/GenBank/DDBJ databases">
        <title>Complete Genome Sequence of Beggiatoa leptomitiformis D-401.</title>
        <authorList>
            <person name="Fomenkov A."/>
            <person name="Vincze T."/>
            <person name="Grabovich M."/>
            <person name="Anton B.P."/>
            <person name="Dubinina G."/>
            <person name="Orlova M."/>
            <person name="Belousova E."/>
            <person name="Roberts R.J."/>
        </authorList>
    </citation>
    <scope>NUCLEOTIDE SEQUENCE [LARGE SCALE GENOMIC DNA]</scope>
    <source>
        <strain evidence="17">D-401</strain>
    </source>
</reference>
<keyword evidence="2 15" id="KW-0963">Cytoplasm</keyword>
<evidence type="ECO:0000256" key="2">
    <source>
        <dbReference type="ARBA" id="ARBA00022490"/>
    </source>
</evidence>
<dbReference type="FunFam" id="3.40.630.70:FF:000001">
    <property type="entry name" value="Leucyl/phenylalanyl-tRNA--protein transferase"/>
    <property type="match status" value="1"/>
</dbReference>
<evidence type="ECO:0000256" key="6">
    <source>
        <dbReference type="ARBA" id="ARBA00050652"/>
    </source>
</evidence>
<keyword evidence="17" id="KW-1185">Reference proteome</keyword>
<evidence type="ECO:0000313" key="17">
    <source>
        <dbReference type="Proteomes" id="UP000234271"/>
    </source>
</evidence>
<protein>
    <recommendedName>
        <fullName evidence="11 15">Leucyl/phenylalanyl-tRNA--protein transferase</fullName>
        <ecNumber evidence="10 15">2.3.2.6</ecNumber>
    </recommendedName>
    <alternativeName>
        <fullName evidence="12 15">L/F-transferase</fullName>
    </alternativeName>
    <alternativeName>
        <fullName evidence="13 15">Leucyltransferase</fullName>
    </alternativeName>
    <alternativeName>
        <fullName evidence="14 15">Phenyalanyltransferase</fullName>
    </alternativeName>
</protein>
<evidence type="ECO:0000256" key="10">
    <source>
        <dbReference type="ARBA" id="ARBA00066767"/>
    </source>
</evidence>
<dbReference type="KEGG" id="blep:AL038_09150"/>
<dbReference type="RefSeq" id="WP_062152112.1">
    <property type="nucleotide sequence ID" value="NZ_CP012373.2"/>
</dbReference>
<dbReference type="Gene3D" id="3.30.70.3550">
    <property type="entry name" value="Leucyl/phenylalanyl-tRNA-protein transferase, N-terminal domain"/>
    <property type="match status" value="1"/>
</dbReference>
<dbReference type="OrthoDB" id="9790282at2"/>
<comment type="catalytic activity">
    <reaction evidence="6 15">
        <text>N-terminal L-arginyl-[protein] + L-leucyl-tRNA(Leu) = N-terminal L-leucyl-L-arginyl-[protein] + tRNA(Leu) + H(+)</text>
        <dbReference type="Rhea" id="RHEA:50416"/>
        <dbReference type="Rhea" id="RHEA-COMP:9613"/>
        <dbReference type="Rhea" id="RHEA-COMP:9622"/>
        <dbReference type="Rhea" id="RHEA-COMP:12672"/>
        <dbReference type="Rhea" id="RHEA-COMP:12673"/>
        <dbReference type="ChEBI" id="CHEBI:15378"/>
        <dbReference type="ChEBI" id="CHEBI:64719"/>
        <dbReference type="ChEBI" id="CHEBI:78442"/>
        <dbReference type="ChEBI" id="CHEBI:78494"/>
        <dbReference type="ChEBI" id="CHEBI:133044"/>
        <dbReference type="EC" id="2.3.2.6"/>
    </reaction>
</comment>
<dbReference type="SUPFAM" id="SSF55729">
    <property type="entry name" value="Acyl-CoA N-acyltransferases (Nat)"/>
    <property type="match status" value="1"/>
</dbReference>
<comment type="function">
    <text evidence="8 15">Functions in the N-end rule pathway of protein degradation where it conjugates Leu, Phe and, less efficiently, Met from aminoacyl-tRNAs to the N-termini of proteins containing an N-terminal arginine or lysine.</text>
</comment>
<dbReference type="Proteomes" id="UP000234271">
    <property type="component" value="Chromosome"/>
</dbReference>
<dbReference type="GO" id="GO:0005737">
    <property type="term" value="C:cytoplasm"/>
    <property type="evidence" value="ECO:0007669"/>
    <property type="project" value="UniProtKB-SubCell"/>
</dbReference>
<dbReference type="EMBL" id="CP018889">
    <property type="protein sequence ID" value="AUI69901.1"/>
    <property type="molecule type" value="Genomic_DNA"/>
</dbReference>
<evidence type="ECO:0000256" key="8">
    <source>
        <dbReference type="ARBA" id="ARBA00054043"/>
    </source>
</evidence>
<comment type="similarity">
    <text evidence="9 15">Belongs to the L/F-transferase family.</text>
</comment>
<evidence type="ECO:0000256" key="5">
    <source>
        <dbReference type="ARBA" id="ARBA00050607"/>
    </source>
</evidence>